<accession>A0A1N7SGZ8</accession>
<gene>
    <name evidence="1" type="ORF">BN2475_690003</name>
</gene>
<protein>
    <submittedName>
        <fullName evidence="1">Uncharacterized protein</fullName>
    </submittedName>
</protein>
<reference evidence="1 2" key="1">
    <citation type="submission" date="2016-12" db="EMBL/GenBank/DDBJ databases">
        <authorList>
            <person name="Song W.-J."/>
            <person name="Kurnit D.M."/>
        </authorList>
    </citation>
    <scope>NUCLEOTIDE SEQUENCE [LARGE SCALE GENOMIC DNA]</scope>
    <source>
        <strain evidence="1 2">STM7296</strain>
    </source>
</reference>
<evidence type="ECO:0000313" key="2">
    <source>
        <dbReference type="Proteomes" id="UP000187012"/>
    </source>
</evidence>
<dbReference type="EMBL" id="CYGX02000069">
    <property type="protein sequence ID" value="SIT46681.1"/>
    <property type="molecule type" value="Genomic_DNA"/>
</dbReference>
<evidence type="ECO:0000313" key="1">
    <source>
        <dbReference type="EMBL" id="SIT46681.1"/>
    </source>
</evidence>
<keyword evidence="2" id="KW-1185">Reference proteome</keyword>
<sequence>MAALKETERPERLGKTHSLIAIAGIHRHLVCEYQQSDLPPPHAIRSATVGLGRNAFVACLAGFGTSHPSE</sequence>
<dbReference type="AlphaFoldDB" id="A0A1N7SGZ8"/>
<proteinExistence type="predicted"/>
<dbReference type="Proteomes" id="UP000187012">
    <property type="component" value="Unassembled WGS sequence"/>
</dbReference>
<organism evidence="1 2">
    <name type="scientific">Paraburkholderia ribeironis</name>
    <dbReference type="NCBI Taxonomy" id="1247936"/>
    <lineage>
        <taxon>Bacteria</taxon>
        <taxon>Pseudomonadati</taxon>
        <taxon>Pseudomonadota</taxon>
        <taxon>Betaproteobacteria</taxon>
        <taxon>Burkholderiales</taxon>
        <taxon>Burkholderiaceae</taxon>
        <taxon>Paraburkholderia</taxon>
    </lineage>
</organism>
<name>A0A1N7SGZ8_9BURK</name>